<evidence type="ECO:0000256" key="5">
    <source>
        <dbReference type="ARBA" id="ARBA00023067"/>
    </source>
</evidence>
<dbReference type="GO" id="GO:0003677">
    <property type="term" value="F:DNA binding"/>
    <property type="evidence" value="ECO:0007669"/>
    <property type="project" value="UniProtKB-UniRule"/>
</dbReference>
<comment type="domain">
    <text evidence="7">Contains large globular domains required for ATP hydrolysis at each terminus and a third globular domain forming a flexible hinge near the middle of the molecule. These domains are separated by coiled-coil structures.</text>
</comment>
<dbReference type="PANTHER" id="PTHR42963:SF1">
    <property type="entry name" value="DUF4476 DOMAIN-CONTAINING PROTEIN"/>
    <property type="match status" value="1"/>
</dbReference>
<comment type="function">
    <text evidence="7">Required for chromosome condensation and partitioning.</text>
</comment>
<feature type="domain" description="RecF/RecN/SMC N-terminal" evidence="8">
    <location>
        <begin position="2"/>
        <end position="916"/>
    </location>
</feature>
<keyword evidence="2 7" id="KW-0547">Nucleotide-binding</keyword>
<evidence type="ECO:0000313" key="10">
    <source>
        <dbReference type="Proteomes" id="UP000324209"/>
    </source>
</evidence>
<evidence type="ECO:0000256" key="1">
    <source>
        <dbReference type="ARBA" id="ARBA00022490"/>
    </source>
</evidence>
<dbReference type="OrthoDB" id="9808768at2"/>
<dbReference type="Gene3D" id="3.40.50.300">
    <property type="entry name" value="P-loop containing nucleotide triphosphate hydrolases"/>
    <property type="match status" value="2"/>
</dbReference>
<dbReference type="GO" id="GO:0007059">
    <property type="term" value="P:chromosome segregation"/>
    <property type="evidence" value="ECO:0007669"/>
    <property type="project" value="UniProtKB-UniRule"/>
</dbReference>
<dbReference type="InterPro" id="IPR024704">
    <property type="entry name" value="SMC"/>
</dbReference>
<dbReference type="GO" id="GO:0030261">
    <property type="term" value="P:chromosome condensation"/>
    <property type="evidence" value="ECO:0007669"/>
    <property type="project" value="UniProtKB-KW"/>
</dbReference>
<feature type="coiled-coil region" evidence="7">
    <location>
        <begin position="262"/>
        <end position="408"/>
    </location>
</feature>
<dbReference type="GO" id="GO:0006260">
    <property type="term" value="P:DNA replication"/>
    <property type="evidence" value="ECO:0007669"/>
    <property type="project" value="UniProtKB-UniRule"/>
</dbReference>
<keyword evidence="1 7" id="KW-0963">Cytoplasm</keyword>
<dbReference type="GO" id="GO:0016887">
    <property type="term" value="F:ATP hydrolysis activity"/>
    <property type="evidence" value="ECO:0007669"/>
    <property type="project" value="InterPro"/>
</dbReference>
<name>A0A5C1QJ85_9SPIO</name>
<dbReference type="PIRSF" id="PIRSF005719">
    <property type="entry name" value="SMC"/>
    <property type="match status" value="1"/>
</dbReference>
<keyword evidence="10" id="KW-1185">Reference proteome</keyword>
<keyword evidence="4 7" id="KW-0175">Coiled coil</keyword>
<feature type="coiled-coil region" evidence="7">
    <location>
        <begin position="174"/>
        <end position="208"/>
    </location>
</feature>
<comment type="subcellular location">
    <subcellularLocation>
        <location evidence="7">Cytoplasm</location>
    </subcellularLocation>
</comment>
<dbReference type="HAMAP" id="MF_01894">
    <property type="entry name" value="Smc_prok"/>
    <property type="match status" value="1"/>
</dbReference>
<keyword evidence="3 7" id="KW-0067">ATP-binding</keyword>
<dbReference type="InterPro" id="IPR003395">
    <property type="entry name" value="RecF/RecN/SMC_N"/>
</dbReference>
<dbReference type="GO" id="GO:0005737">
    <property type="term" value="C:cytoplasm"/>
    <property type="evidence" value="ECO:0007669"/>
    <property type="project" value="UniProtKB-SubCell"/>
</dbReference>
<dbReference type="InterPro" id="IPR027417">
    <property type="entry name" value="P-loop_NTPase"/>
</dbReference>
<evidence type="ECO:0000259" key="8">
    <source>
        <dbReference type="Pfam" id="PF02463"/>
    </source>
</evidence>
<evidence type="ECO:0000256" key="6">
    <source>
        <dbReference type="ARBA" id="ARBA00023125"/>
    </source>
</evidence>
<dbReference type="EMBL" id="CP036150">
    <property type="protein sequence ID" value="QEN07527.1"/>
    <property type="molecule type" value="Genomic_DNA"/>
</dbReference>
<evidence type="ECO:0000256" key="4">
    <source>
        <dbReference type="ARBA" id="ARBA00023054"/>
    </source>
</evidence>
<dbReference type="RefSeq" id="WP_149485607.1">
    <property type="nucleotide sequence ID" value="NZ_CP036150.1"/>
</dbReference>
<evidence type="ECO:0000256" key="2">
    <source>
        <dbReference type="ARBA" id="ARBA00022741"/>
    </source>
</evidence>
<comment type="subunit">
    <text evidence="7">Homodimer.</text>
</comment>
<sequence length="929" mass="107097">MFLKRIEIMGFKSFADRTHIDFTDGITALLGPNGCGKSNIVDAMKWVLGEQSTKNMRAEKMEDVIFNGTDERKALNVAEVTLIISNEENLLDLDLSEISIKRRLYRNGDSEYFVNNTLVKLKELRELFYDTGIGKSAYSIMEQGKIDQVLSNKPEERRYLFEEAAGITRFKMKGSEAERKLNKTNENMVQVENILSEVKKNYETLKKQSDKTLIYRQLREEISSIDIDLQLLKYNQLVSQLQSKEKILNKELENKGKIVEEINSLNGNLASNLDEVNSMENELIEDQKRLYGLDLEKENLSDRIKFLGEQLGELENQKQTLKQKELDFLDKKEGFKKEEVNRKNSLQEFKDQLKDIENNILNFQKNIKSAEIGIDENSRIIKETESRIVQGEKDRETLQHKLRDLTDNIVHQLDQGLKNSGFSIKKKKELEEKVISQLKAVQIQLEGKIRLFDDSSRVGHGKDDSEIWDSGVLILREFQKNLSVLEESIHNLADSLPDFLEEFLAPSGIISKKRDIDDNIEKLALSLKNDRDSVKTKTDESMKLNIRIQEYRNTLEELRVNKARMATQITAIEDNIQVLSREIMELEEQIRNNLEEINHVEARKMETQKKIDESGILLKNHDVSKKDLLLKLKKLEKSIQNRTKDVSGKEGELKKKNADLQKLILNLEKVNLEIEHINTDLQELKQNFRENNSADIMSFIERIPFLNTNRQDLKSDYSAAREKLRALGQVNLMAPEEFSEVKERYDFLNKQLEDLRTAKEHLIQVTNEIRKESAHLFQKTYQEIKKNFNETFRRMFGGGRAELKLVDPENILESGIEIYAQPPGKKLENIALLSGGERSLTGVALLFATYKVKPSPFCILDEIDAALDEANIQRFINVLMDFGERSQFIVITHNKKTVTGAKTLLGITMQESGVSKLIAMKIGEANETR</sequence>
<evidence type="ECO:0000256" key="3">
    <source>
        <dbReference type="ARBA" id="ARBA00022840"/>
    </source>
</evidence>
<feature type="coiled-coil region" evidence="7">
    <location>
        <begin position="738"/>
        <end position="768"/>
    </location>
</feature>
<dbReference type="InterPro" id="IPR050308">
    <property type="entry name" value="MukB/SMC"/>
</dbReference>
<dbReference type="Pfam" id="PF02463">
    <property type="entry name" value="SMC_N"/>
    <property type="match status" value="1"/>
</dbReference>
<keyword evidence="6 7" id="KW-0238">DNA-binding</keyword>
<dbReference type="Proteomes" id="UP000324209">
    <property type="component" value="Chromosome"/>
</dbReference>
<dbReference type="AlphaFoldDB" id="A0A5C1QJ85"/>
<evidence type="ECO:0000256" key="7">
    <source>
        <dbReference type="HAMAP-Rule" id="MF_01894"/>
    </source>
</evidence>
<dbReference type="GO" id="GO:0007062">
    <property type="term" value="P:sister chromatid cohesion"/>
    <property type="evidence" value="ECO:0007669"/>
    <property type="project" value="InterPro"/>
</dbReference>
<organism evidence="9 10">
    <name type="scientific">Oceanispirochaeta crateris</name>
    <dbReference type="NCBI Taxonomy" id="2518645"/>
    <lineage>
        <taxon>Bacteria</taxon>
        <taxon>Pseudomonadati</taxon>
        <taxon>Spirochaetota</taxon>
        <taxon>Spirochaetia</taxon>
        <taxon>Spirochaetales</taxon>
        <taxon>Spirochaetaceae</taxon>
        <taxon>Oceanispirochaeta</taxon>
    </lineage>
</organism>
<gene>
    <name evidence="7" type="primary">smc</name>
    <name evidence="9" type="ORF">EXM22_05810</name>
</gene>
<reference evidence="9 10" key="1">
    <citation type="submission" date="2019-02" db="EMBL/GenBank/DDBJ databases">
        <title>Complete Genome Sequence and Methylome Analysis of free living Spirochaetas.</title>
        <authorList>
            <person name="Fomenkov A."/>
            <person name="Dubinina G."/>
            <person name="Leshcheva N."/>
            <person name="Mikheeva N."/>
            <person name="Grabovich M."/>
            <person name="Vincze T."/>
            <person name="Roberts R.J."/>
        </authorList>
    </citation>
    <scope>NUCLEOTIDE SEQUENCE [LARGE SCALE GENOMIC DNA]</scope>
    <source>
        <strain evidence="9 10">K2</strain>
    </source>
</reference>
<dbReference type="SUPFAM" id="SSF52540">
    <property type="entry name" value="P-loop containing nucleoside triphosphate hydrolases"/>
    <property type="match status" value="1"/>
</dbReference>
<evidence type="ECO:0000313" key="9">
    <source>
        <dbReference type="EMBL" id="QEN07527.1"/>
    </source>
</evidence>
<protein>
    <recommendedName>
        <fullName evidence="7">Chromosome partition protein Smc</fullName>
    </recommendedName>
</protein>
<proteinExistence type="inferred from homology"/>
<feature type="binding site" evidence="7">
    <location>
        <begin position="32"/>
        <end position="39"/>
    </location>
    <ligand>
        <name>ATP</name>
        <dbReference type="ChEBI" id="CHEBI:30616"/>
    </ligand>
</feature>
<comment type="similarity">
    <text evidence="7">Belongs to the SMC family.</text>
</comment>
<dbReference type="KEGG" id="ock:EXM22_05810"/>
<dbReference type="PANTHER" id="PTHR42963">
    <property type="entry name" value="CHROMOSOME PARTITION PROTEIN MUKB"/>
    <property type="match status" value="1"/>
</dbReference>
<accession>A0A5C1QJ85</accession>
<feature type="coiled-coil region" evidence="7">
    <location>
        <begin position="541"/>
        <end position="687"/>
    </location>
</feature>
<dbReference type="GO" id="GO:0005524">
    <property type="term" value="F:ATP binding"/>
    <property type="evidence" value="ECO:0007669"/>
    <property type="project" value="UniProtKB-UniRule"/>
</dbReference>
<dbReference type="InterPro" id="IPR011890">
    <property type="entry name" value="SMC_prok"/>
</dbReference>
<keyword evidence="5" id="KW-0226">DNA condensation</keyword>